<dbReference type="Proteomes" id="UP000054375">
    <property type="component" value="Unassembled WGS sequence"/>
</dbReference>
<dbReference type="FunFam" id="1.20.1720.10:FF:000004">
    <property type="entry name" value="EmrB/QacA family drug resistance transporter"/>
    <property type="match status" value="1"/>
</dbReference>
<feature type="transmembrane region" description="Helical" evidence="9">
    <location>
        <begin position="337"/>
        <end position="357"/>
    </location>
</feature>
<feature type="transmembrane region" description="Helical" evidence="9">
    <location>
        <begin position="396"/>
        <end position="422"/>
    </location>
</feature>
<keyword evidence="3" id="KW-0813">Transport</keyword>
<keyword evidence="6 9" id="KW-1133">Transmembrane helix</keyword>
<dbReference type="RefSeq" id="WP_062243901.1">
    <property type="nucleotide sequence ID" value="NZ_JBIBHB010000019.1"/>
</dbReference>
<evidence type="ECO:0000256" key="5">
    <source>
        <dbReference type="ARBA" id="ARBA00022692"/>
    </source>
</evidence>
<feature type="transmembrane region" description="Helical" evidence="9">
    <location>
        <begin position="298"/>
        <end position="325"/>
    </location>
</feature>
<evidence type="ECO:0000259" key="10">
    <source>
        <dbReference type="PROSITE" id="PS50850"/>
    </source>
</evidence>
<evidence type="ECO:0000256" key="7">
    <source>
        <dbReference type="ARBA" id="ARBA00023136"/>
    </source>
</evidence>
<evidence type="ECO:0000256" key="1">
    <source>
        <dbReference type="ARBA" id="ARBA00004651"/>
    </source>
</evidence>
<keyword evidence="12" id="KW-1185">Reference proteome</keyword>
<feature type="transmembrane region" description="Helical" evidence="9">
    <location>
        <begin position="469"/>
        <end position="487"/>
    </location>
</feature>
<comment type="subcellular location">
    <subcellularLocation>
        <location evidence="1">Cell membrane</location>
        <topology evidence="1">Multi-pass membrane protein</topology>
    </subcellularLocation>
</comment>
<evidence type="ECO:0000256" key="4">
    <source>
        <dbReference type="ARBA" id="ARBA00022475"/>
    </source>
</evidence>
<feature type="transmembrane region" description="Helical" evidence="9">
    <location>
        <begin position="271"/>
        <end position="292"/>
    </location>
</feature>
<protein>
    <submittedName>
        <fullName evidence="11">Multidrug MFS transporter</fullName>
    </submittedName>
</protein>
<comment type="caution">
    <text evidence="11">The sequence shown here is derived from an EMBL/GenBank/DDBJ whole genome shotgun (WGS) entry which is preliminary data.</text>
</comment>
<keyword evidence="4" id="KW-1003">Cell membrane</keyword>
<evidence type="ECO:0000313" key="12">
    <source>
        <dbReference type="Proteomes" id="UP000054375"/>
    </source>
</evidence>
<feature type="transmembrane region" description="Helical" evidence="9">
    <location>
        <begin position="203"/>
        <end position="224"/>
    </location>
</feature>
<feature type="transmembrane region" description="Helical" evidence="9">
    <location>
        <begin position="83"/>
        <end position="102"/>
    </location>
</feature>
<proteinExistence type="inferred from homology"/>
<evidence type="ECO:0000256" key="2">
    <source>
        <dbReference type="ARBA" id="ARBA00007520"/>
    </source>
</evidence>
<dbReference type="SUPFAM" id="SSF103473">
    <property type="entry name" value="MFS general substrate transporter"/>
    <property type="match status" value="2"/>
</dbReference>
<dbReference type="Gene3D" id="1.20.1720.10">
    <property type="entry name" value="Multidrug resistance protein D"/>
    <property type="match status" value="1"/>
</dbReference>
<feature type="transmembrane region" description="Helical" evidence="9">
    <location>
        <begin position="230"/>
        <end position="250"/>
    </location>
</feature>
<reference evidence="11 12" key="1">
    <citation type="submission" date="2015-10" db="EMBL/GenBank/DDBJ databases">
        <title>Draft genome sequence of Streptomyces griseorubiginosus DSM 40469, type strain for the species Streptomyces griseorubiginosus.</title>
        <authorList>
            <person name="Ruckert C."/>
            <person name="Winkler A."/>
            <person name="Kalinowski J."/>
            <person name="Kampfer P."/>
            <person name="Glaeser S."/>
        </authorList>
    </citation>
    <scope>NUCLEOTIDE SEQUENCE [LARGE SCALE GENOMIC DNA]</scope>
    <source>
        <strain evidence="11 12">DSM 40469</strain>
    </source>
</reference>
<dbReference type="InterPro" id="IPR036259">
    <property type="entry name" value="MFS_trans_sf"/>
</dbReference>
<feature type="transmembrane region" description="Helical" evidence="9">
    <location>
        <begin position="12"/>
        <end position="31"/>
    </location>
</feature>
<dbReference type="Gene3D" id="1.20.1250.20">
    <property type="entry name" value="MFS general substrate transporter like domains"/>
    <property type="match status" value="1"/>
</dbReference>
<feature type="transmembrane region" description="Helical" evidence="9">
    <location>
        <begin position="141"/>
        <end position="163"/>
    </location>
</feature>
<evidence type="ECO:0000256" key="3">
    <source>
        <dbReference type="ARBA" id="ARBA00022448"/>
    </source>
</evidence>
<feature type="transmembrane region" description="Helical" evidence="9">
    <location>
        <begin position="53"/>
        <end position="71"/>
    </location>
</feature>
<feature type="transmembrane region" description="Helical" evidence="9">
    <location>
        <begin position="108"/>
        <end position="129"/>
    </location>
</feature>
<dbReference type="NCBIfam" id="TIGR00711">
    <property type="entry name" value="efflux_EmrB"/>
    <property type="match status" value="1"/>
</dbReference>
<dbReference type="GO" id="GO:0005886">
    <property type="term" value="C:plasma membrane"/>
    <property type="evidence" value="ECO:0007669"/>
    <property type="project" value="UniProtKB-SubCell"/>
</dbReference>
<gene>
    <name evidence="11" type="ORF">AQJ54_33885</name>
</gene>
<feature type="compositionally biased region" description="Basic and acidic residues" evidence="8">
    <location>
        <begin position="494"/>
        <end position="504"/>
    </location>
</feature>
<evidence type="ECO:0000256" key="9">
    <source>
        <dbReference type="SAM" id="Phobius"/>
    </source>
</evidence>
<dbReference type="AlphaFoldDB" id="A0A117QYK1"/>
<feature type="region of interest" description="Disordered" evidence="8">
    <location>
        <begin position="494"/>
        <end position="530"/>
    </location>
</feature>
<sequence length="530" mass="54236">MSKGDNSSSPKAGGVAAAMSALVLAVLLAALDQTIVSTALPRIAEDLNGFDDIAWVSAAYLLASTAVTPLWGKLGDMFGRKRLYLGSTSVFLVASVACGLARNLPELVGARVLQGVGGGGMIVLTFALVGDIVAPSERGRYQGLFGSVYGVASIVGPLLGGVFTDQLSWRWAFLVNLPVGIVALAIAARLLPTARRGTRGARIDYLGATVLAAIATGLVLVTSFGERWGWGSSAIVGLIAATVALAVALVPVERRAAAPVLPPTMFASPTVVFSSLIAFFANAAMFSVLVYLPTYLQIVHGVSATLSGIHMLPLVAGLVVSQSLAGRWAAHVERLRTILLAGLAANLAGLLLLGTIGAATDTLVLSVFFLITGVGIGMVPMVVLTTVQNSVPTADLGAASAVVTFARSIGAAFGVAVFGTLLNTGFADRTSGLPTAGGFDATRPDTISRLPGALRDTALDAFAHAMAGGYLWIALALAVGIVLALFLKPARESGETTTTDHSEPADQSATTDHSKPVPVTGPVQDPVRTC</sequence>
<feature type="transmembrane region" description="Helical" evidence="9">
    <location>
        <begin position="363"/>
        <end position="384"/>
    </location>
</feature>
<dbReference type="InterPro" id="IPR011701">
    <property type="entry name" value="MFS"/>
</dbReference>
<dbReference type="PANTHER" id="PTHR23501:SF197">
    <property type="entry name" value="COMD"/>
    <property type="match status" value="1"/>
</dbReference>
<evidence type="ECO:0000313" key="11">
    <source>
        <dbReference type="EMBL" id="KUN61125.1"/>
    </source>
</evidence>
<keyword evidence="5 9" id="KW-0812">Transmembrane</keyword>
<name>A0A117QYK1_9ACTN</name>
<comment type="similarity">
    <text evidence="2">Belongs to the major facilitator superfamily. TCR/Tet family.</text>
</comment>
<evidence type="ECO:0000256" key="8">
    <source>
        <dbReference type="SAM" id="MobiDB-lite"/>
    </source>
</evidence>
<organism evidence="11 12">
    <name type="scientific">Streptomyces griseorubiginosus</name>
    <dbReference type="NCBI Taxonomy" id="67304"/>
    <lineage>
        <taxon>Bacteria</taxon>
        <taxon>Bacillati</taxon>
        <taxon>Actinomycetota</taxon>
        <taxon>Actinomycetes</taxon>
        <taxon>Kitasatosporales</taxon>
        <taxon>Streptomycetaceae</taxon>
        <taxon>Streptomyces</taxon>
    </lineage>
</organism>
<feature type="transmembrane region" description="Helical" evidence="9">
    <location>
        <begin position="169"/>
        <end position="191"/>
    </location>
</feature>
<dbReference type="InterPro" id="IPR004638">
    <property type="entry name" value="EmrB-like"/>
</dbReference>
<feature type="domain" description="Major facilitator superfamily (MFS) profile" evidence="10">
    <location>
        <begin position="18"/>
        <end position="492"/>
    </location>
</feature>
<accession>A0A117QYK1</accession>
<dbReference type="InterPro" id="IPR020846">
    <property type="entry name" value="MFS_dom"/>
</dbReference>
<dbReference type="PRINTS" id="PR01036">
    <property type="entry name" value="TCRTETB"/>
</dbReference>
<dbReference type="CDD" id="cd17502">
    <property type="entry name" value="MFS_Azr1_MDR_like"/>
    <property type="match status" value="1"/>
</dbReference>
<dbReference type="PROSITE" id="PS50850">
    <property type="entry name" value="MFS"/>
    <property type="match status" value="1"/>
</dbReference>
<evidence type="ECO:0000256" key="6">
    <source>
        <dbReference type="ARBA" id="ARBA00022989"/>
    </source>
</evidence>
<dbReference type="PANTHER" id="PTHR23501">
    <property type="entry name" value="MAJOR FACILITATOR SUPERFAMILY"/>
    <property type="match status" value="1"/>
</dbReference>
<dbReference type="Pfam" id="PF07690">
    <property type="entry name" value="MFS_1"/>
    <property type="match status" value="2"/>
</dbReference>
<dbReference type="GO" id="GO:0022857">
    <property type="term" value="F:transmembrane transporter activity"/>
    <property type="evidence" value="ECO:0007669"/>
    <property type="project" value="InterPro"/>
</dbReference>
<dbReference type="EMBL" id="LMWV01000028">
    <property type="protein sequence ID" value="KUN61125.1"/>
    <property type="molecule type" value="Genomic_DNA"/>
</dbReference>
<keyword evidence="7 9" id="KW-0472">Membrane</keyword>